<evidence type="ECO:0000259" key="5">
    <source>
        <dbReference type="PROSITE" id="PS50931"/>
    </source>
</evidence>
<dbReference type="SUPFAM" id="SSF46785">
    <property type="entry name" value="Winged helix' DNA-binding domain"/>
    <property type="match status" value="1"/>
</dbReference>
<dbReference type="GO" id="GO:0003677">
    <property type="term" value="F:DNA binding"/>
    <property type="evidence" value="ECO:0007669"/>
    <property type="project" value="UniProtKB-KW"/>
</dbReference>
<dbReference type="InterPro" id="IPR005119">
    <property type="entry name" value="LysR_subst-bd"/>
</dbReference>
<protein>
    <submittedName>
        <fullName evidence="6">DNA-binding transcriptional regulator, LysR family</fullName>
    </submittedName>
</protein>
<evidence type="ECO:0000256" key="3">
    <source>
        <dbReference type="ARBA" id="ARBA00023125"/>
    </source>
</evidence>
<dbReference type="InterPro" id="IPR050389">
    <property type="entry name" value="LysR-type_TF"/>
</dbReference>
<reference evidence="7" key="1">
    <citation type="submission" date="2016-10" db="EMBL/GenBank/DDBJ databases">
        <authorList>
            <person name="Varghese N."/>
            <person name="Submissions S."/>
        </authorList>
    </citation>
    <scope>NUCLEOTIDE SEQUENCE [LARGE SCALE GENOMIC DNA]</scope>
    <source>
        <strain evidence="7">BS3660</strain>
    </source>
</reference>
<dbReference type="AlphaFoldDB" id="A0A231GPV1"/>
<proteinExistence type="inferred from homology"/>
<dbReference type="Gene3D" id="3.40.190.10">
    <property type="entry name" value="Periplasmic binding protein-like II"/>
    <property type="match status" value="2"/>
</dbReference>
<dbReference type="Proteomes" id="UP000198542">
    <property type="component" value="Unassembled WGS sequence"/>
</dbReference>
<dbReference type="CDD" id="cd08459">
    <property type="entry name" value="PBP2_DntR_NahR_LinR_like"/>
    <property type="match status" value="1"/>
</dbReference>
<dbReference type="RefSeq" id="WP_090457806.1">
    <property type="nucleotide sequence ID" value="NZ_FNTC01000002.1"/>
</dbReference>
<feature type="domain" description="HTH lysR-type" evidence="5">
    <location>
        <begin position="9"/>
        <end position="66"/>
    </location>
</feature>
<evidence type="ECO:0000313" key="6">
    <source>
        <dbReference type="EMBL" id="SEC08122.1"/>
    </source>
</evidence>
<dbReference type="Gene3D" id="1.10.10.10">
    <property type="entry name" value="Winged helix-like DNA-binding domain superfamily/Winged helix DNA-binding domain"/>
    <property type="match status" value="1"/>
</dbReference>
<organism evidence="6 7">
    <name type="scientific">Pseudomonas jessenii</name>
    <dbReference type="NCBI Taxonomy" id="77298"/>
    <lineage>
        <taxon>Bacteria</taxon>
        <taxon>Pseudomonadati</taxon>
        <taxon>Pseudomonadota</taxon>
        <taxon>Gammaproteobacteria</taxon>
        <taxon>Pseudomonadales</taxon>
        <taxon>Pseudomonadaceae</taxon>
        <taxon>Pseudomonas</taxon>
    </lineage>
</organism>
<dbReference type="InterPro" id="IPR036390">
    <property type="entry name" value="WH_DNA-bd_sf"/>
</dbReference>
<accession>A0A231GPV1</accession>
<keyword evidence="2" id="KW-0805">Transcription regulation</keyword>
<dbReference type="PANTHER" id="PTHR30118:SF15">
    <property type="entry name" value="TRANSCRIPTIONAL REGULATORY PROTEIN"/>
    <property type="match status" value="1"/>
</dbReference>
<dbReference type="SUPFAM" id="SSF53850">
    <property type="entry name" value="Periplasmic binding protein-like II"/>
    <property type="match status" value="1"/>
</dbReference>
<evidence type="ECO:0000313" key="7">
    <source>
        <dbReference type="Proteomes" id="UP000198542"/>
    </source>
</evidence>
<dbReference type="PROSITE" id="PS50931">
    <property type="entry name" value="HTH_LYSR"/>
    <property type="match status" value="1"/>
</dbReference>
<comment type="similarity">
    <text evidence="1">Belongs to the LysR transcriptional regulatory family.</text>
</comment>
<sequence length="304" mass="34944">MHTIHGKKFDLNLLLAFDALLRERNVSRAAEHLGLTQSAMSHALRRLREFYEDPLFVRIGDAMKPTPFAEEMGDSVLEIVSAVQHKLLAQASFDPMTSTRVFSLCMTDMGELVFLPRLIAELQKVAPHCRIRTSQLPSEHIVNSLERGDTDLAIGSHYIQNPNLFQQELFVHSFCTIISRAYPADELSLEEFLGMKHVSVVLSDSSSRYDQFIDELGHRREIYLTTPHFITVPMILEKNPSLIATVPSELGQTFLRYNAIKVIKTPINSPSLHLRQYWHPRYHHDPGNIWLRQLVKHLFDQYMS</sequence>
<keyword evidence="7" id="KW-1185">Reference proteome</keyword>
<keyword evidence="4" id="KW-0804">Transcription</keyword>
<dbReference type="InterPro" id="IPR000847">
    <property type="entry name" value="LysR_HTH_N"/>
</dbReference>
<keyword evidence="3 6" id="KW-0238">DNA-binding</keyword>
<gene>
    <name evidence="6" type="ORF">SAMN04490187_3095</name>
</gene>
<dbReference type="EMBL" id="FNTC01000002">
    <property type="protein sequence ID" value="SEC08122.1"/>
    <property type="molecule type" value="Genomic_DNA"/>
</dbReference>
<name>A0A231GPV1_PSEJE</name>
<dbReference type="InterPro" id="IPR036388">
    <property type="entry name" value="WH-like_DNA-bd_sf"/>
</dbReference>
<dbReference type="PRINTS" id="PR00039">
    <property type="entry name" value="HTHLYSR"/>
</dbReference>
<evidence type="ECO:0000256" key="2">
    <source>
        <dbReference type="ARBA" id="ARBA00023015"/>
    </source>
</evidence>
<dbReference type="GO" id="GO:0003700">
    <property type="term" value="F:DNA-binding transcription factor activity"/>
    <property type="evidence" value="ECO:0007669"/>
    <property type="project" value="InterPro"/>
</dbReference>
<dbReference type="PANTHER" id="PTHR30118">
    <property type="entry name" value="HTH-TYPE TRANSCRIPTIONAL REGULATOR LEUO-RELATED"/>
    <property type="match status" value="1"/>
</dbReference>
<evidence type="ECO:0000256" key="1">
    <source>
        <dbReference type="ARBA" id="ARBA00009437"/>
    </source>
</evidence>
<dbReference type="Pfam" id="PF00126">
    <property type="entry name" value="HTH_1"/>
    <property type="match status" value="1"/>
</dbReference>
<evidence type="ECO:0000256" key="4">
    <source>
        <dbReference type="ARBA" id="ARBA00023163"/>
    </source>
</evidence>
<dbReference type="Pfam" id="PF03466">
    <property type="entry name" value="LysR_substrate"/>
    <property type="match status" value="1"/>
</dbReference>